<evidence type="ECO:0000313" key="6">
    <source>
        <dbReference type="EMBL" id="GAA3897138.1"/>
    </source>
</evidence>
<keyword evidence="7" id="KW-1185">Reference proteome</keyword>
<reference evidence="7" key="1">
    <citation type="journal article" date="2019" name="Int. J. Syst. Evol. Microbiol.">
        <title>The Global Catalogue of Microorganisms (GCM) 10K type strain sequencing project: providing services to taxonomists for standard genome sequencing and annotation.</title>
        <authorList>
            <consortium name="The Broad Institute Genomics Platform"/>
            <consortium name="The Broad Institute Genome Sequencing Center for Infectious Disease"/>
            <person name="Wu L."/>
            <person name="Ma J."/>
        </authorList>
    </citation>
    <scope>NUCLEOTIDE SEQUENCE [LARGE SCALE GENOMIC DNA]</scope>
    <source>
        <strain evidence="7">JCM 17543</strain>
    </source>
</reference>
<dbReference type="InterPro" id="IPR003752">
    <property type="entry name" value="DiS_bond_form_DsbB/BdbC"/>
</dbReference>
<feature type="transmembrane region" description="Helical" evidence="5">
    <location>
        <begin position="82"/>
        <end position="100"/>
    </location>
</feature>
<feature type="transmembrane region" description="Helical" evidence="5">
    <location>
        <begin position="149"/>
        <end position="168"/>
    </location>
</feature>
<dbReference type="EMBL" id="BAABBM010000001">
    <property type="protein sequence ID" value="GAA3897138.1"/>
    <property type="molecule type" value="Genomic_DNA"/>
</dbReference>
<dbReference type="InterPro" id="IPR023380">
    <property type="entry name" value="DsbB-like_sf"/>
</dbReference>
<protein>
    <submittedName>
        <fullName evidence="6">Disulfide bond formation protein B</fullName>
    </submittedName>
</protein>
<dbReference type="RefSeq" id="WP_344699078.1">
    <property type="nucleotide sequence ID" value="NZ_BAABBM010000001.1"/>
</dbReference>
<evidence type="ECO:0000256" key="2">
    <source>
        <dbReference type="ARBA" id="ARBA00022692"/>
    </source>
</evidence>
<comment type="subcellular location">
    <subcellularLocation>
        <location evidence="1">Membrane</location>
        <topology evidence="1">Multi-pass membrane protein</topology>
    </subcellularLocation>
</comment>
<evidence type="ECO:0000256" key="5">
    <source>
        <dbReference type="SAM" id="Phobius"/>
    </source>
</evidence>
<dbReference type="InterPro" id="IPR024199">
    <property type="entry name" value="Uncharacterised_DsbB"/>
</dbReference>
<evidence type="ECO:0000256" key="4">
    <source>
        <dbReference type="ARBA" id="ARBA00023136"/>
    </source>
</evidence>
<name>A0ABP7LAZ1_9SPHN</name>
<organism evidence="6 7">
    <name type="scientific">Sphingomonas limnosediminicola</name>
    <dbReference type="NCBI Taxonomy" id="940133"/>
    <lineage>
        <taxon>Bacteria</taxon>
        <taxon>Pseudomonadati</taxon>
        <taxon>Pseudomonadota</taxon>
        <taxon>Alphaproteobacteria</taxon>
        <taxon>Sphingomonadales</taxon>
        <taxon>Sphingomonadaceae</taxon>
        <taxon>Sphingomonas</taxon>
    </lineage>
</organism>
<keyword evidence="3 5" id="KW-1133">Transmembrane helix</keyword>
<accession>A0ABP7LAZ1</accession>
<comment type="caution">
    <text evidence="6">The sequence shown here is derived from an EMBL/GenBank/DDBJ whole genome shotgun (WGS) entry which is preliminary data.</text>
</comment>
<dbReference type="Proteomes" id="UP001500827">
    <property type="component" value="Unassembled WGS sequence"/>
</dbReference>
<keyword evidence="2 5" id="KW-0812">Transmembrane</keyword>
<dbReference type="PIRSF" id="PIRSF033913">
    <property type="entry name" value="S-S_format_DsbB"/>
    <property type="match status" value="1"/>
</dbReference>
<dbReference type="Pfam" id="PF02600">
    <property type="entry name" value="DsbB"/>
    <property type="match status" value="1"/>
</dbReference>
<proteinExistence type="predicted"/>
<feature type="transmembrane region" description="Helical" evidence="5">
    <location>
        <begin position="53"/>
        <end position="70"/>
    </location>
</feature>
<evidence type="ECO:0000256" key="1">
    <source>
        <dbReference type="ARBA" id="ARBA00004141"/>
    </source>
</evidence>
<keyword evidence="4 5" id="KW-0472">Membrane</keyword>
<evidence type="ECO:0000313" key="7">
    <source>
        <dbReference type="Proteomes" id="UP001500827"/>
    </source>
</evidence>
<dbReference type="SUPFAM" id="SSF158442">
    <property type="entry name" value="DsbB-like"/>
    <property type="match status" value="1"/>
</dbReference>
<dbReference type="Gene3D" id="1.20.1550.10">
    <property type="entry name" value="DsbB-like"/>
    <property type="match status" value="1"/>
</dbReference>
<sequence>MSEAIAVRGSSSAWSPAAVARLIALLLPVALLGGALGSQYLGGLHPCEMCYWQRWPHGAAILLALLAFTAPAETKRSRSLTMLAALAIAVSGAIGVYHAGVEAKVFEGFTTCTATIHGTNTADLLKQITHAPLVRCDQIQFTFLGISMAGWNAILSLSGAAIIFLLSLRGARR</sequence>
<gene>
    <name evidence="6" type="ORF">GCM10022276_15180</name>
</gene>
<evidence type="ECO:0000256" key="3">
    <source>
        <dbReference type="ARBA" id="ARBA00022989"/>
    </source>
</evidence>